<protein>
    <submittedName>
        <fullName evidence="2">Uncharacterized protein</fullName>
    </submittedName>
</protein>
<organism evidence="2">
    <name type="scientific">Eutreptiella gymnastica</name>
    <dbReference type="NCBI Taxonomy" id="73025"/>
    <lineage>
        <taxon>Eukaryota</taxon>
        <taxon>Discoba</taxon>
        <taxon>Euglenozoa</taxon>
        <taxon>Euglenida</taxon>
        <taxon>Spirocuta</taxon>
        <taxon>Euglenophyceae</taxon>
        <taxon>Eutreptiales</taxon>
        <taxon>Eutreptiaceae</taxon>
        <taxon>Eutreptiella</taxon>
    </lineage>
</organism>
<feature type="region of interest" description="Disordered" evidence="1">
    <location>
        <begin position="161"/>
        <end position="196"/>
    </location>
</feature>
<reference evidence="2" key="1">
    <citation type="submission" date="2021-01" db="EMBL/GenBank/DDBJ databases">
        <authorList>
            <person name="Corre E."/>
            <person name="Pelletier E."/>
            <person name="Niang G."/>
            <person name="Scheremetjew M."/>
            <person name="Finn R."/>
            <person name="Kale V."/>
            <person name="Holt S."/>
            <person name="Cochrane G."/>
            <person name="Meng A."/>
            <person name="Brown T."/>
            <person name="Cohen L."/>
        </authorList>
    </citation>
    <scope>NUCLEOTIDE SEQUENCE</scope>
    <source>
        <strain evidence="2">CCMP1594</strain>
    </source>
</reference>
<gene>
    <name evidence="2" type="ORF">EGYM00163_LOCUS27691</name>
</gene>
<feature type="region of interest" description="Disordered" evidence="1">
    <location>
        <begin position="481"/>
        <end position="535"/>
    </location>
</feature>
<feature type="compositionally biased region" description="Basic residues" evidence="1">
    <location>
        <begin position="1"/>
        <end position="10"/>
    </location>
</feature>
<feature type="region of interest" description="Disordered" evidence="1">
    <location>
        <begin position="1"/>
        <end position="103"/>
    </location>
</feature>
<feature type="compositionally biased region" description="Polar residues" evidence="1">
    <location>
        <begin position="78"/>
        <end position="92"/>
    </location>
</feature>
<accession>A0A7S4FVH8</accession>
<feature type="compositionally biased region" description="Low complexity" evidence="1">
    <location>
        <begin position="526"/>
        <end position="535"/>
    </location>
</feature>
<evidence type="ECO:0000256" key="1">
    <source>
        <dbReference type="SAM" id="MobiDB-lite"/>
    </source>
</evidence>
<proteinExistence type="predicted"/>
<dbReference type="EMBL" id="HBJA01079018">
    <property type="protein sequence ID" value="CAE0816530.1"/>
    <property type="molecule type" value="Transcribed_RNA"/>
</dbReference>
<sequence>MGDSVKRKRSPSPTEIVEEVPPPNCNLQYSNCDDSDSSDEIEQIGGCASDKEEENVAKPVPQPAPRPKKLVKVGKPSPRQQKPCSNSANKNIAAQPKKKGVNPAEEIAISDDEDCVVVPSVPKAPALPSKSITAAAASCWKLVGSVPMSLKAQSASIDVDGGLLPTRGDGTTAAASAPQDESQAAPGPEHALDSPRGAVYDVEAASGYRRASKASSSSNVRLTANSLARIEFFGESGPLGDWKAETPAGDAELSSVTDADKSLEPRVLSCPKFVRKKELKPKPEPKQWNFTVPEAVRWPSKRLSSPPPSRPEPEDWLPSEGDDAAMGPQSLEWQEMSGTMWEHDDHTTTEWGPTSRAINGTTEGAAPARGRPSTYLPCVQEVPAAPDPSRLPGQPPPLARTAVAPKQQWPGEAQQWQWGSRQWQREAPPVARRAVGPTQQWLGEDNRMLSAQVGLFYGWQQHRADRVSAYALDNVGGCVEGDQEEAAQQKPLDPSEGSSTGDACIPPALLLSPEERQARMREAQAARRQQMQEQL</sequence>
<name>A0A7S4FVH8_9EUGL</name>
<feature type="compositionally biased region" description="Basic and acidic residues" evidence="1">
    <location>
        <begin position="513"/>
        <end position="525"/>
    </location>
</feature>
<feature type="compositionally biased region" description="Polar residues" evidence="1">
    <location>
        <begin position="349"/>
        <end position="362"/>
    </location>
</feature>
<evidence type="ECO:0000313" key="2">
    <source>
        <dbReference type="EMBL" id="CAE0816530.1"/>
    </source>
</evidence>
<dbReference type="AlphaFoldDB" id="A0A7S4FVH8"/>
<feature type="compositionally biased region" description="Acidic residues" evidence="1">
    <location>
        <begin position="314"/>
        <end position="323"/>
    </location>
</feature>
<feature type="region of interest" description="Disordered" evidence="1">
    <location>
        <begin position="236"/>
        <end position="432"/>
    </location>
</feature>
<feature type="compositionally biased region" description="Acidic residues" evidence="1">
    <location>
        <begin position="33"/>
        <end position="42"/>
    </location>
</feature>